<evidence type="ECO:0000313" key="3">
    <source>
        <dbReference type="Proteomes" id="UP000654257"/>
    </source>
</evidence>
<name>A0A917CZU7_9NOCA</name>
<dbReference type="AlphaFoldDB" id="A0A917CZU7"/>
<protein>
    <submittedName>
        <fullName evidence="2">Uncharacterized protein</fullName>
    </submittedName>
</protein>
<proteinExistence type="predicted"/>
<keyword evidence="1" id="KW-0472">Membrane</keyword>
<dbReference type="EMBL" id="BMCU01000002">
    <property type="protein sequence ID" value="GGG04070.1"/>
    <property type="molecule type" value="Genomic_DNA"/>
</dbReference>
<keyword evidence="1" id="KW-1133">Transmembrane helix</keyword>
<keyword evidence="1" id="KW-0812">Transmembrane</keyword>
<dbReference type="RefSeq" id="WP_188544447.1">
    <property type="nucleotide sequence ID" value="NZ_BMCU01000002.1"/>
</dbReference>
<accession>A0A917CZU7</accession>
<feature type="transmembrane region" description="Helical" evidence="1">
    <location>
        <begin position="37"/>
        <end position="60"/>
    </location>
</feature>
<comment type="caution">
    <text evidence="2">The sequence shown here is derived from an EMBL/GenBank/DDBJ whole genome shotgun (WGS) entry which is preliminary data.</text>
</comment>
<reference evidence="2" key="2">
    <citation type="submission" date="2020-09" db="EMBL/GenBank/DDBJ databases">
        <authorList>
            <person name="Sun Q."/>
            <person name="Sedlacek I."/>
        </authorList>
    </citation>
    <scope>NUCLEOTIDE SEQUENCE</scope>
    <source>
        <strain evidence="2">CCM 7905</strain>
    </source>
</reference>
<keyword evidence="3" id="KW-1185">Reference proteome</keyword>
<reference evidence="2" key="1">
    <citation type="journal article" date="2014" name="Int. J. Syst. Evol. Microbiol.">
        <title>Complete genome sequence of Corynebacterium casei LMG S-19264T (=DSM 44701T), isolated from a smear-ripened cheese.</title>
        <authorList>
            <consortium name="US DOE Joint Genome Institute (JGI-PGF)"/>
            <person name="Walter F."/>
            <person name="Albersmeier A."/>
            <person name="Kalinowski J."/>
            <person name="Ruckert C."/>
        </authorList>
    </citation>
    <scope>NUCLEOTIDE SEQUENCE</scope>
    <source>
        <strain evidence="2">CCM 7905</strain>
    </source>
</reference>
<dbReference type="Proteomes" id="UP000654257">
    <property type="component" value="Unassembled WGS sequence"/>
</dbReference>
<gene>
    <name evidence="2" type="ORF">GCM10007304_17780</name>
</gene>
<organism evidence="2 3">
    <name type="scientific">Rhodococcoides trifolii</name>
    <dbReference type="NCBI Taxonomy" id="908250"/>
    <lineage>
        <taxon>Bacteria</taxon>
        <taxon>Bacillati</taxon>
        <taxon>Actinomycetota</taxon>
        <taxon>Actinomycetes</taxon>
        <taxon>Mycobacteriales</taxon>
        <taxon>Nocardiaceae</taxon>
        <taxon>Rhodococcoides</taxon>
    </lineage>
</organism>
<evidence type="ECO:0000256" key="1">
    <source>
        <dbReference type="SAM" id="Phobius"/>
    </source>
</evidence>
<evidence type="ECO:0000313" key="2">
    <source>
        <dbReference type="EMBL" id="GGG04070.1"/>
    </source>
</evidence>
<sequence length="78" mass="8644">MISLWWSFTLIVIGVAGIALAYRSQSKLGPTIGIAAQFLWVAYAVATQQWWFLVSAFLYGGTHAYGLVKRHRAAPDET</sequence>